<gene>
    <name evidence="1" type="ORF">B0I35DRAFT_59731</name>
</gene>
<organism evidence="1 2">
    <name type="scientific">Stachybotrys elegans</name>
    <dbReference type="NCBI Taxonomy" id="80388"/>
    <lineage>
        <taxon>Eukaryota</taxon>
        <taxon>Fungi</taxon>
        <taxon>Dikarya</taxon>
        <taxon>Ascomycota</taxon>
        <taxon>Pezizomycotina</taxon>
        <taxon>Sordariomycetes</taxon>
        <taxon>Hypocreomycetidae</taxon>
        <taxon>Hypocreales</taxon>
        <taxon>Stachybotryaceae</taxon>
        <taxon>Stachybotrys</taxon>
    </lineage>
</organism>
<proteinExistence type="predicted"/>
<dbReference type="EMBL" id="JAGPNK010000010">
    <property type="protein sequence ID" value="KAH7312625.1"/>
    <property type="molecule type" value="Genomic_DNA"/>
</dbReference>
<reference evidence="1" key="1">
    <citation type="journal article" date="2021" name="Nat. Commun.">
        <title>Genetic determinants of endophytism in the Arabidopsis root mycobiome.</title>
        <authorList>
            <person name="Mesny F."/>
            <person name="Miyauchi S."/>
            <person name="Thiergart T."/>
            <person name="Pickel B."/>
            <person name="Atanasova L."/>
            <person name="Karlsson M."/>
            <person name="Huettel B."/>
            <person name="Barry K.W."/>
            <person name="Haridas S."/>
            <person name="Chen C."/>
            <person name="Bauer D."/>
            <person name="Andreopoulos W."/>
            <person name="Pangilinan J."/>
            <person name="LaButti K."/>
            <person name="Riley R."/>
            <person name="Lipzen A."/>
            <person name="Clum A."/>
            <person name="Drula E."/>
            <person name="Henrissat B."/>
            <person name="Kohler A."/>
            <person name="Grigoriev I.V."/>
            <person name="Martin F.M."/>
            <person name="Hacquard S."/>
        </authorList>
    </citation>
    <scope>NUCLEOTIDE SEQUENCE</scope>
    <source>
        <strain evidence="1">MPI-CAGE-CH-0235</strain>
    </source>
</reference>
<evidence type="ECO:0000313" key="1">
    <source>
        <dbReference type="EMBL" id="KAH7312625.1"/>
    </source>
</evidence>
<dbReference type="Proteomes" id="UP000813444">
    <property type="component" value="Unassembled WGS sequence"/>
</dbReference>
<dbReference type="OrthoDB" id="4500473at2759"/>
<comment type="caution">
    <text evidence="1">The sequence shown here is derived from an EMBL/GenBank/DDBJ whole genome shotgun (WGS) entry which is preliminary data.</text>
</comment>
<sequence length="285" mass="31708">MIVKMDKCWFVLKQRHICPPTDHEENGQVKQSGPICLGHFLSDLGSMDYMLNQSGPNPFPLDMPIYRTREALTWYRKKGINYELSNELSAPIAALAGITVEAGGGVSRKNMHEVSVHIPDVETMTINPTRSYIGRCLEEESISEHVHKRNINLKWSVFIVTGLKVIRGGFKGESTDEKEHSVMASVGLDIPLTAKEVGKVSVNPAEASIMSSESSNDFVWAVRLGKITKGLFDSKWTARTYSKGAVFDTTEKTTDIDAMMAAEGIENYEILRGERADEEDILIVL</sequence>
<name>A0A8K0SR74_9HYPO</name>
<dbReference type="AlphaFoldDB" id="A0A8K0SR74"/>
<keyword evidence="2" id="KW-1185">Reference proteome</keyword>
<evidence type="ECO:0000313" key="2">
    <source>
        <dbReference type="Proteomes" id="UP000813444"/>
    </source>
</evidence>
<accession>A0A8K0SR74</accession>
<protein>
    <submittedName>
        <fullName evidence="1">Uncharacterized protein</fullName>
    </submittedName>
</protein>